<accession>A0AC55CY59</accession>
<protein>
    <submittedName>
        <fullName evidence="2">Golgin subfamily A member 2 isoform X1</fullName>
    </submittedName>
</protein>
<name>A0AC55CY59_ECHTE</name>
<proteinExistence type="predicted"/>
<dbReference type="Proteomes" id="UP000694863">
    <property type="component" value="Unplaced"/>
</dbReference>
<keyword evidence="1" id="KW-1185">Reference proteome</keyword>
<sequence>MWPRFSPPREAMSEETREVRLARARKMLKDYQVRTGRIPTEEPSRKKTRKIKNRASPKSTSSGNSSSSEEIEDILKVLVSDLNRSNGVVLSPLDKWKVPPDHTTPSAQPANATTSPGSDNSPSRQNPSGDVTAPSVQPARDAISPGSGTGSLSSSDSSHTLVLAPDQDATPQNQNLNNGTKSTDEKLPLSSTESLRQISEHLNGLISESSFVSGQGFTISSIKELENRYQELCNALESSNFTNKQLSNKIEELKQQNQDIMDQQEKDKKDYEESMMKEHVALRQQLEVHIQTIGILIQEKGDLYSALYHTQNAVKRKEGELEDACYHLRACRQRLGDLEHTLSTVTKQHQQADKSNKELTQERDNLRLQSLKLSAKNEDLTQHNAELIERVSDLVKEKTSLQLEVEDMKKKIEMSELLIQQYTSVDVNKVIQQLQSDKEQLEKEQEQLKGTVKLLQKDRDHYLETLKNESAVWRQTMQQLSEQVQTLKEEKNQSVIQVQELEASLAELKKQLAAPPAGPPSGPAEETLQLQIETERLHAKVAEQTAQLELQLKEKEDLVLACQEQEKQMRELERIAELWREQEADRSKILETMESNHTTISIALTQNNELKAQLAELQNGFITLTNEKMELTTSLQSEQHVKRELAKKLGQLQEKLDDLKQTVEAKSQEAQGLQEQRDQYLNHLQQYVAAYQQYVVLYEQMAQEKEQLSKQLLLQAQHEGAPKTMEADVITQEVQETREHLEASSQQTLQLQVQPSPKAQLEKGATLAYQTREESALEPAQSIPEDMDSKEAQVAFLKAALTSAEEEQARLREELKKQELHCLQLAHLEAPLPRTGENGSSGETHQNLQEAMEKLQGRFSVVMREKVDLQERLEQLEHRCVQLSGETDTIGEYIALYQSQRAVLKERHRMKEEYISRLAQDKEEMKLKMLEFQELVFRLVNERNEWYQKYQASSQKTADADGPTAMSPPSLDLGEVYGPGYQEVSLAEAVEPVQGEALSGLEASENSTAQQILKLLKEIQYPQDHPSLGDSPCIPFFYRPDERDEVRVLMI</sequence>
<gene>
    <name evidence="2" type="primary">GOLGA2</name>
</gene>
<evidence type="ECO:0000313" key="2">
    <source>
        <dbReference type="RefSeq" id="XP_045144430.1"/>
    </source>
</evidence>
<reference evidence="2" key="1">
    <citation type="submission" date="2025-08" db="UniProtKB">
        <authorList>
            <consortium name="RefSeq"/>
        </authorList>
    </citation>
    <scope>IDENTIFICATION</scope>
</reference>
<organism evidence="1 2">
    <name type="scientific">Echinops telfairi</name>
    <name type="common">Lesser hedgehog tenrec</name>
    <dbReference type="NCBI Taxonomy" id="9371"/>
    <lineage>
        <taxon>Eukaryota</taxon>
        <taxon>Metazoa</taxon>
        <taxon>Chordata</taxon>
        <taxon>Craniata</taxon>
        <taxon>Vertebrata</taxon>
        <taxon>Euteleostomi</taxon>
        <taxon>Mammalia</taxon>
        <taxon>Eutheria</taxon>
        <taxon>Afrotheria</taxon>
        <taxon>Tenrecidae</taxon>
        <taxon>Tenrecinae</taxon>
        <taxon>Echinops</taxon>
    </lineage>
</organism>
<dbReference type="RefSeq" id="XP_045144430.1">
    <property type="nucleotide sequence ID" value="XM_045288495.1"/>
</dbReference>
<evidence type="ECO:0000313" key="1">
    <source>
        <dbReference type="Proteomes" id="UP000694863"/>
    </source>
</evidence>